<dbReference type="PANTHER" id="PTHR44591">
    <property type="entry name" value="STRESS RESPONSE REGULATOR PROTEIN 1"/>
    <property type="match status" value="1"/>
</dbReference>
<feature type="domain" description="Response regulatory" evidence="4">
    <location>
        <begin position="7"/>
        <end position="124"/>
    </location>
</feature>
<protein>
    <submittedName>
        <fullName evidence="5">Alkaline phosphatase synthesis transcriptional regulatory protein PhoP</fullName>
    </submittedName>
</protein>
<dbReference type="RefSeq" id="WP_144997629.1">
    <property type="nucleotide sequence ID" value="NZ_CP036281.1"/>
</dbReference>
<reference evidence="5 6" key="1">
    <citation type="submission" date="2019-02" db="EMBL/GenBank/DDBJ databases">
        <title>Deep-cultivation of Planctomycetes and their phenomic and genomic characterization uncovers novel biology.</title>
        <authorList>
            <person name="Wiegand S."/>
            <person name="Jogler M."/>
            <person name="Boedeker C."/>
            <person name="Pinto D."/>
            <person name="Vollmers J."/>
            <person name="Rivas-Marin E."/>
            <person name="Kohn T."/>
            <person name="Peeters S.H."/>
            <person name="Heuer A."/>
            <person name="Rast P."/>
            <person name="Oberbeckmann S."/>
            <person name="Bunk B."/>
            <person name="Jeske O."/>
            <person name="Meyerdierks A."/>
            <person name="Storesund J.E."/>
            <person name="Kallscheuer N."/>
            <person name="Luecker S."/>
            <person name="Lage O.M."/>
            <person name="Pohl T."/>
            <person name="Merkel B.J."/>
            <person name="Hornburger P."/>
            <person name="Mueller R.-W."/>
            <person name="Bruemmer F."/>
            <person name="Labrenz M."/>
            <person name="Spormann A.M."/>
            <person name="Op den Camp H."/>
            <person name="Overmann J."/>
            <person name="Amann R."/>
            <person name="Jetten M.S.M."/>
            <person name="Mascher T."/>
            <person name="Medema M.H."/>
            <person name="Devos D.P."/>
            <person name="Kaster A.-K."/>
            <person name="Ovreas L."/>
            <person name="Rohde M."/>
            <person name="Galperin M.Y."/>
            <person name="Jogler C."/>
        </authorList>
    </citation>
    <scope>NUCLEOTIDE SEQUENCE [LARGE SCALE GENOMIC DNA]</scope>
    <source>
        <strain evidence="5 6">Pla110</strain>
    </source>
</reference>
<evidence type="ECO:0000256" key="1">
    <source>
        <dbReference type="ARBA" id="ARBA00022553"/>
    </source>
</evidence>
<proteinExistence type="predicted"/>
<dbReference type="Pfam" id="PF00072">
    <property type="entry name" value="Response_reg"/>
    <property type="match status" value="1"/>
</dbReference>
<dbReference type="InterPro" id="IPR011006">
    <property type="entry name" value="CheY-like_superfamily"/>
</dbReference>
<evidence type="ECO:0000256" key="3">
    <source>
        <dbReference type="PROSITE-ProRule" id="PRU00169"/>
    </source>
</evidence>
<dbReference type="PANTHER" id="PTHR44591:SF14">
    <property type="entry name" value="PROTEIN PILG"/>
    <property type="match status" value="1"/>
</dbReference>
<feature type="modified residue" description="4-aspartylphosphate" evidence="3">
    <location>
        <position position="56"/>
    </location>
</feature>
<gene>
    <name evidence="5" type="primary">phoP_3</name>
    <name evidence="5" type="ORF">Pla110_36450</name>
</gene>
<evidence type="ECO:0000313" key="5">
    <source>
        <dbReference type="EMBL" id="QDU81894.1"/>
    </source>
</evidence>
<dbReference type="OrthoDB" id="272828at2"/>
<dbReference type="InterPro" id="IPR050595">
    <property type="entry name" value="Bact_response_regulator"/>
</dbReference>
<dbReference type="Gene3D" id="3.40.50.2300">
    <property type="match status" value="1"/>
</dbReference>
<dbReference type="Proteomes" id="UP000317178">
    <property type="component" value="Chromosome"/>
</dbReference>
<dbReference type="SUPFAM" id="SSF52172">
    <property type="entry name" value="CheY-like"/>
    <property type="match status" value="1"/>
</dbReference>
<evidence type="ECO:0000259" key="4">
    <source>
        <dbReference type="PROSITE" id="PS50110"/>
    </source>
</evidence>
<dbReference type="GO" id="GO:0000160">
    <property type="term" value="P:phosphorelay signal transduction system"/>
    <property type="evidence" value="ECO:0007669"/>
    <property type="project" value="UniProtKB-KW"/>
</dbReference>
<accession>A0A518CRR6</accession>
<organism evidence="5 6">
    <name type="scientific">Polystyrenella longa</name>
    <dbReference type="NCBI Taxonomy" id="2528007"/>
    <lineage>
        <taxon>Bacteria</taxon>
        <taxon>Pseudomonadati</taxon>
        <taxon>Planctomycetota</taxon>
        <taxon>Planctomycetia</taxon>
        <taxon>Planctomycetales</taxon>
        <taxon>Planctomycetaceae</taxon>
        <taxon>Polystyrenella</taxon>
    </lineage>
</organism>
<dbReference type="AlphaFoldDB" id="A0A518CRR6"/>
<name>A0A518CRR6_9PLAN</name>
<dbReference type="PROSITE" id="PS50110">
    <property type="entry name" value="RESPONSE_REGULATORY"/>
    <property type="match status" value="1"/>
</dbReference>
<dbReference type="InterPro" id="IPR001789">
    <property type="entry name" value="Sig_transdc_resp-reg_receiver"/>
</dbReference>
<sequence length="131" mass="14842">MSSVPQRILVVEDNKAMSSVLRFNIQRAGYEVFVANNGVEGLEIINQHAIEFIISDYQMPQMGGYDFALQMRKTPGYESVPLAMCSAKGFELNPDELSEKLQVIKLFYKPFSPREIVNFINETLSETVNKS</sequence>
<evidence type="ECO:0000313" key="6">
    <source>
        <dbReference type="Proteomes" id="UP000317178"/>
    </source>
</evidence>
<dbReference type="KEGG" id="plon:Pla110_36450"/>
<keyword evidence="6" id="KW-1185">Reference proteome</keyword>
<dbReference type="SMART" id="SM00448">
    <property type="entry name" value="REC"/>
    <property type="match status" value="1"/>
</dbReference>
<dbReference type="EMBL" id="CP036281">
    <property type="protein sequence ID" value="QDU81894.1"/>
    <property type="molecule type" value="Genomic_DNA"/>
</dbReference>
<keyword evidence="1 3" id="KW-0597">Phosphoprotein</keyword>
<evidence type="ECO:0000256" key="2">
    <source>
        <dbReference type="ARBA" id="ARBA00023012"/>
    </source>
</evidence>
<keyword evidence="2" id="KW-0902">Two-component regulatory system</keyword>